<gene>
    <name evidence="6" type="ORF">EMQ25_14895</name>
</gene>
<name>A0A433X5R6_9HYPH</name>
<feature type="domain" description="HhH-GPD" evidence="5">
    <location>
        <begin position="57"/>
        <end position="209"/>
    </location>
</feature>
<protein>
    <recommendedName>
        <fullName evidence="2">DNA-3-methyladenine glycosylase II</fullName>
        <ecNumber evidence="2">3.2.2.21</ecNumber>
    </recommendedName>
</protein>
<dbReference type="EC" id="3.2.2.21" evidence="2"/>
<keyword evidence="3" id="KW-0227">DNA damage</keyword>
<evidence type="ECO:0000256" key="4">
    <source>
        <dbReference type="ARBA" id="ARBA00023204"/>
    </source>
</evidence>
<dbReference type="GO" id="GO:0005737">
    <property type="term" value="C:cytoplasm"/>
    <property type="evidence" value="ECO:0007669"/>
    <property type="project" value="TreeGrafter"/>
</dbReference>
<dbReference type="PANTHER" id="PTHR43003">
    <property type="entry name" value="DNA-3-METHYLADENINE GLYCOSYLASE"/>
    <property type="match status" value="1"/>
</dbReference>
<sequence>MSGEPALERLETEAILARHLAGLLARDERLVVVAERAGPLMPRLSVPGFEGLAKTVCGQQLSVASARAIWARFAEIEGATDPRRFLLIDEGALRATGFSKGKIATLRAAAEAIVTGSLDLFAIEALPVADAVAALTSIRGVGPWTAEIYLMFCAGHPDIFPAGDLALQKAVAHGLGLDGRPDIATLSEIATLWAPHRATAALLFWRYFAALREREGIAL</sequence>
<dbReference type="SUPFAM" id="SSF48150">
    <property type="entry name" value="DNA-glycosylase"/>
    <property type="match status" value="1"/>
</dbReference>
<evidence type="ECO:0000256" key="2">
    <source>
        <dbReference type="ARBA" id="ARBA00012000"/>
    </source>
</evidence>
<dbReference type="OrthoDB" id="9785929at2"/>
<evidence type="ECO:0000259" key="5">
    <source>
        <dbReference type="SMART" id="SM00478"/>
    </source>
</evidence>
<evidence type="ECO:0000313" key="7">
    <source>
        <dbReference type="Proteomes" id="UP000281547"/>
    </source>
</evidence>
<evidence type="ECO:0000256" key="3">
    <source>
        <dbReference type="ARBA" id="ARBA00022763"/>
    </source>
</evidence>
<dbReference type="InterPro" id="IPR051912">
    <property type="entry name" value="Alkylbase_DNA_Glycosylase/TA"/>
</dbReference>
<evidence type="ECO:0000256" key="1">
    <source>
        <dbReference type="ARBA" id="ARBA00000086"/>
    </source>
</evidence>
<dbReference type="EMBL" id="RZNJ01000005">
    <property type="protein sequence ID" value="RUT29402.1"/>
    <property type="molecule type" value="Genomic_DNA"/>
</dbReference>
<keyword evidence="4" id="KW-0234">DNA repair</keyword>
<dbReference type="Proteomes" id="UP000281547">
    <property type="component" value="Unassembled WGS sequence"/>
</dbReference>
<dbReference type="AlphaFoldDB" id="A0A433X5R6"/>
<comment type="caution">
    <text evidence="6">The sequence shown here is derived from an EMBL/GenBank/DDBJ whole genome shotgun (WGS) entry which is preliminary data.</text>
</comment>
<dbReference type="GO" id="GO:0032993">
    <property type="term" value="C:protein-DNA complex"/>
    <property type="evidence" value="ECO:0007669"/>
    <property type="project" value="TreeGrafter"/>
</dbReference>
<dbReference type="PANTHER" id="PTHR43003:SF13">
    <property type="entry name" value="DNA-3-METHYLADENINE GLYCOSYLASE 2"/>
    <property type="match status" value="1"/>
</dbReference>
<dbReference type="GO" id="GO:0008725">
    <property type="term" value="F:DNA-3-methyladenine glycosylase activity"/>
    <property type="evidence" value="ECO:0007669"/>
    <property type="project" value="TreeGrafter"/>
</dbReference>
<organism evidence="6 7">
    <name type="scientific">Arsenicitalea aurantiaca</name>
    <dbReference type="NCBI Taxonomy" id="1783274"/>
    <lineage>
        <taxon>Bacteria</taxon>
        <taxon>Pseudomonadati</taxon>
        <taxon>Pseudomonadota</taxon>
        <taxon>Alphaproteobacteria</taxon>
        <taxon>Hyphomicrobiales</taxon>
        <taxon>Devosiaceae</taxon>
        <taxon>Arsenicitalea</taxon>
    </lineage>
</organism>
<dbReference type="Gene3D" id="1.10.340.30">
    <property type="entry name" value="Hypothetical protein, domain 2"/>
    <property type="match status" value="1"/>
</dbReference>
<dbReference type="GO" id="GO:0032131">
    <property type="term" value="F:alkylated DNA binding"/>
    <property type="evidence" value="ECO:0007669"/>
    <property type="project" value="TreeGrafter"/>
</dbReference>
<dbReference type="GO" id="GO:0006307">
    <property type="term" value="P:DNA alkylation repair"/>
    <property type="evidence" value="ECO:0007669"/>
    <property type="project" value="TreeGrafter"/>
</dbReference>
<dbReference type="InterPro" id="IPR011257">
    <property type="entry name" value="DNA_glycosylase"/>
</dbReference>
<dbReference type="Pfam" id="PF00730">
    <property type="entry name" value="HhH-GPD"/>
    <property type="match status" value="1"/>
</dbReference>
<reference evidence="6 7" key="1">
    <citation type="journal article" date="2016" name="Int. J. Syst. Evol. Microbiol.">
        <title>Arsenicitalea aurantiaca gen. nov., sp. nov., a new member of the family Hyphomicrobiaceae, isolated from high-arsenic sediment.</title>
        <authorList>
            <person name="Mu Y."/>
            <person name="Zhou L."/>
            <person name="Zeng X.C."/>
            <person name="Liu L."/>
            <person name="Pan Y."/>
            <person name="Chen X."/>
            <person name="Wang J."/>
            <person name="Li S."/>
            <person name="Li W.J."/>
            <person name="Wang Y."/>
        </authorList>
    </citation>
    <scope>NUCLEOTIDE SEQUENCE [LARGE SCALE GENOMIC DNA]</scope>
    <source>
        <strain evidence="6 7">42-50</strain>
    </source>
</reference>
<dbReference type="GO" id="GO:0043916">
    <property type="term" value="F:DNA-7-methylguanine glycosylase activity"/>
    <property type="evidence" value="ECO:0007669"/>
    <property type="project" value="TreeGrafter"/>
</dbReference>
<dbReference type="CDD" id="cd00056">
    <property type="entry name" value="ENDO3c"/>
    <property type="match status" value="1"/>
</dbReference>
<dbReference type="InterPro" id="IPR003265">
    <property type="entry name" value="HhH-GPD_domain"/>
</dbReference>
<evidence type="ECO:0000313" key="6">
    <source>
        <dbReference type="EMBL" id="RUT29402.1"/>
    </source>
</evidence>
<dbReference type="RefSeq" id="WP_127189391.1">
    <property type="nucleotide sequence ID" value="NZ_RZNJ01000005.1"/>
</dbReference>
<proteinExistence type="predicted"/>
<dbReference type="Gene3D" id="1.10.1670.40">
    <property type="match status" value="1"/>
</dbReference>
<dbReference type="GO" id="GO:0006285">
    <property type="term" value="P:base-excision repair, AP site formation"/>
    <property type="evidence" value="ECO:0007669"/>
    <property type="project" value="TreeGrafter"/>
</dbReference>
<keyword evidence="7" id="KW-1185">Reference proteome</keyword>
<dbReference type="SMART" id="SM00478">
    <property type="entry name" value="ENDO3c"/>
    <property type="match status" value="1"/>
</dbReference>
<comment type="catalytic activity">
    <reaction evidence="1">
        <text>Hydrolysis of alkylated DNA, releasing 3-methyladenine, 3-methylguanine, 7-methylguanine and 7-methyladenine.</text>
        <dbReference type="EC" id="3.2.2.21"/>
    </reaction>
</comment>
<accession>A0A433X5R6</accession>